<dbReference type="AlphaFoldDB" id="A0A5F0YKE2"/>
<dbReference type="RefSeq" id="WP_086957112.1">
    <property type="nucleotide sequence ID" value="NZ_AP018045.1"/>
</dbReference>
<evidence type="ECO:0000256" key="1">
    <source>
        <dbReference type="ARBA" id="ARBA00004382"/>
    </source>
</evidence>
<evidence type="ECO:0000256" key="8">
    <source>
        <dbReference type="ARBA" id="ARBA00038408"/>
    </source>
</evidence>
<comment type="subcellular location">
    <subcellularLocation>
        <location evidence="1">Cell inner membrane</location>
        <topology evidence="1">Single-pass type II membrane protein</topology>
        <orientation evidence="1">Periplasmic side</orientation>
    </subcellularLocation>
</comment>
<keyword evidence="12" id="KW-0413">Isomerase</keyword>
<evidence type="ECO:0000256" key="4">
    <source>
        <dbReference type="ARBA" id="ARBA00022692"/>
    </source>
</evidence>
<dbReference type="Proteomes" id="UP000516656">
    <property type="component" value="Chromosome 1"/>
</dbReference>
<name>A0A5F0YKE2_PHODP</name>
<dbReference type="Pfam" id="PF13624">
    <property type="entry name" value="SurA_N_3"/>
    <property type="match status" value="1"/>
</dbReference>
<gene>
    <name evidence="12" type="primary">ppiD</name>
    <name evidence="12" type="ORF">IC627_04330</name>
</gene>
<comment type="similarity">
    <text evidence="8">Belongs to the PpiD chaperone family.</text>
</comment>
<keyword evidence="6" id="KW-0472">Membrane</keyword>
<evidence type="ECO:0000256" key="7">
    <source>
        <dbReference type="ARBA" id="ARBA00023186"/>
    </source>
</evidence>
<dbReference type="PANTHER" id="PTHR47529:SF1">
    <property type="entry name" value="PERIPLASMIC CHAPERONE PPID"/>
    <property type="match status" value="1"/>
</dbReference>
<dbReference type="Gene3D" id="3.10.50.40">
    <property type="match status" value="1"/>
</dbReference>
<dbReference type="SUPFAM" id="SSF54534">
    <property type="entry name" value="FKBP-like"/>
    <property type="match status" value="1"/>
</dbReference>
<keyword evidence="2" id="KW-1003">Cell membrane</keyword>
<dbReference type="Pfam" id="PF13145">
    <property type="entry name" value="Rotamase_2"/>
    <property type="match status" value="1"/>
</dbReference>
<keyword evidence="5" id="KW-1133">Transmembrane helix</keyword>
<evidence type="ECO:0000256" key="9">
    <source>
        <dbReference type="ARBA" id="ARBA00040743"/>
    </source>
</evidence>
<evidence type="ECO:0000256" key="6">
    <source>
        <dbReference type="ARBA" id="ARBA00023136"/>
    </source>
</evidence>
<reference evidence="12 13" key="1">
    <citation type="submission" date="2020-09" db="EMBL/GenBank/DDBJ databases">
        <title>Complete, closed and curated genome sequences of Photobacterium damselae subsp. piscicida isolates from Australia indicate localised evolution and additional plasmid-borne pathogenicity mechanisms.</title>
        <authorList>
            <person name="Baseggio L."/>
            <person name="Silayeva O."/>
            <person name="Buller N."/>
            <person name="Landos M."/>
            <person name="Engelstaedter J."/>
            <person name="Barnes A.C."/>
        </authorList>
    </citation>
    <scope>NUCLEOTIDE SEQUENCE [LARGE SCALE GENOMIC DNA]</scope>
    <source>
        <strain evidence="12 13">AS-16-0540-1</strain>
    </source>
</reference>
<evidence type="ECO:0000313" key="12">
    <source>
        <dbReference type="EMBL" id="QOD57226.1"/>
    </source>
</evidence>
<organism evidence="12 13">
    <name type="scientific">Photobacterium damsela subsp. piscicida</name>
    <name type="common">Pasteurella piscicida</name>
    <dbReference type="NCBI Taxonomy" id="38294"/>
    <lineage>
        <taxon>Bacteria</taxon>
        <taxon>Pseudomonadati</taxon>
        <taxon>Pseudomonadota</taxon>
        <taxon>Gammaproteobacteria</taxon>
        <taxon>Vibrionales</taxon>
        <taxon>Vibrionaceae</taxon>
        <taxon>Photobacterium</taxon>
    </lineage>
</organism>
<feature type="domain" description="PpiC" evidence="11">
    <location>
        <begin position="270"/>
        <end position="366"/>
    </location>
</feature>
<evidence type="ECO:0000256" key="10">
    <source>
        <dbReference type="ARBA" id="ARBA00042775"/>
    </source>
</evidence>
<dbReference type="NCBIfam" id="NF008054">
    <property type="entry name" value="PRK10788.1"/>
    <property type="match status" value="1"/>
</dbReference>
<dbReference type="PROSITE" id="PS50198">
    <property type="entry name" value="PPIC_PPIASE_2"/>
    <property type="match status" value="1"/>
</dbReference>
<keyword evidence="4" id="KW-0812">Transmembrane</keyword>
<proteinExistence type="inferred from homology"/>
<evidence type="ECO:0000259" key="11">
    <source>
        <dbReference type="PROSITE" id="PS50198"/>
    </source>
</evidence>
<dbReference type="InterPro" id="IPR027304">
    <property type="entry name" value="Trigger_fact/SurA_dom_sf"/>
</dbReference>
<evidence type="ECO:0000256" key="3">
    <source>
        <dbReference type="ARBA" id="ARBA00022519"/>
    </source>
</evidence>
<accession>A0A5F0YKE2</accession>
<keyword evidence="7" id="KW-0143">Chaperone</keyword>
<keyword evidence="3" id="KW-0997">Cell inner membrane</keyword>
<dbReference type="GO" id="GO:0005886">
    <property type="term" value="C:plasma membrane"/>
    <property type="evidence" value="ECO:0007669"/>
    <property type="project" value="UniProtKB-SubCell"/>
</dbReference>
<dbReference type="InterPro" id="IPR046357">
    <property type="entry name" value="PPIase_dom_sf"/>
</dbReference>
<dbReference type="SUPFAM" id="SSF109998">
    <property type="entry name" value="Triger factor/SurA peptide-binding domain-like"/>
    <property type="match status" value="1"/>
</dbReference>
<protein>
    <recommendedName>
        <fullName evidence="9">Periplasmic chaperone PpiD</fullName>
    </recommendedName>
    <alternativeName>
        <fullName evidence="10">Periplasmic folding chaperone</fullName>
    </alternativeName>
</protein>
<evidence type="ECO:0000256" key="2">
    <source>
        <dbReference type="ARBA" id="ARBA00022475"/>
    </source>
</evidence>
<dbReference type="InterPro" id="IPR000297">
    <property type="entry name" value="PPIase_PpiC"/>
</dbReference>
<dbReference type="PANTHER" id="PTHR47529">
    <property type="entry name" value="PEPTIDYL-PROLYL CIS-TRANS ISOMERASE D"/>
    <property type="match status" value="1"/>
</dbReference>
<sequence>MMERLRDGANSIWFKIILSLIILSFVFAGVGSYLASNNEQVAAKVDGQEISQREFEQAYQNERNRMQAQLGENFSNLLGNPQYVQQFRRSVLERMINDVLIQKRAHELGLRVSDQQIRDAIFAMPEFKVDGKFNNEQYNLLLRRSGITPEQFAESLRTDLLRQQFLGAIEGSDFALSGEVNELRMLESQERVIRTLTLNLADFTKKAEASITEEQEKAFYEQNPQQFTRPAQVKVSYVEITGDKLKDSIEVSDADAQAYYNEHKDKFSTPEKRQVSHILMIGDSAASKEKAEAILAQLKDGANFAELAKKDSDDKFSAKDGGKLEWFEKGVMDPAFEDAAFALAKPGDLSGVVKSSFGYHIILLDGIEPAKAKPFADVKAEIIADIKSQKAGDEFYAMQTKLAETAFESPDSLDEAAEAAEAVKAKVHSTDFFSDQTAPGVLNNPKVLQALQSPEVREDGMNSDAIEVGPEHVVVVRVDDARDETVLPFKDVEAKVKSLLAQRDGEQQAQKKADELVAQLRDGKSEQLTKEGYSFSGEQTITRSGPDYQVSQVAFRLAKPQAGKATYGVTRDAKGNVLIVQLDKVIVQDVAKEAADPQFTQQVEQMNAQQDMATTIQTLRETADISTPVLEQSTN</sequence>
<dbReference type="EMBL" id="CP061854">
    <property type="protein sequence ID" value="QOD57226.1"/>
    <property type="molecule type" value="Genomic_DNA"/>
</dbReference>
<dbReference type="InterPro" id="IPR052029">
    <property type="entry name" value="PpiD_chaperone"/>
</dbReference>
<dbReference type="GO" id="GO:0003755">
    <property type="term" value="F:peptidyl-prolyl cis-trans isomerase activity"/>
    <property type="evidence" value="ECO:0007669"/>
    <property type="project" value="InterPro"/>
</dbReference>
<evidence type="ECO:0000256" key="5">
    <source>
        <dbReference type="ARBA" id="ARBA00022989"/>
    </source>
</evidence>
<dbReference type="Gene3D" id="1.10.4030.10">
    <property type="entry name" value="Porin chaperone SurA, peptide-binding domain"/>
    <property type="match status" value="1"/>
</dbReference>
<evidence type="ECO:0000313" key="13">
    <source>
        <dbReference type="Proteomes" id="UP000516656"/>
    </source>
</evidence>